<organism evidence="6 7">
    <name type="scientific">Penicillium subrubescens</name>
    <dbReference type="NCBI Taxonomy" id="1316194"/>
    <lineage>
        <taxon>Eukaryota</taxon>
        <taxon>Fungi</taxon>
        <taxon>Dikarya</taxon>
        <taxon>Ascomycota</taxon>
        <taxon>Pezizomycotina</taxon>
        <taxon>Eurotiomycetes</taxon>
        <taxon>Eurotiomycetidae</taxon>
        <taxon>Eurotiales</taxon>
        <taxon>Aspergillaceae</taxon>
        <taxon>Penicillium</taxon>
    </lineage>
</organism>
<dbReference type="EMBL" id="MNBE01000627">
    <property type="protein sequence ID" value="OKP02198.1"/>
    <property type="molecule type" value="Genomic_DNA"/>
</dbReference>
<keyword evidence="2" id="KW-0813">Transport</keyword>
<keyword evidence="4" id="KW-1133">Transmembrane helix</keyword>
<evidence type="ECO:0000256" key="2">
    <source>
        <dbReference type="ARBA" id="ARBA00022448"/>
    </source>
</evidence>
<evidence type="ECO:0000313" key="6">
    <source>
        <dbReference type="EMBL" id="OKP02198.1"/>
    </source>
</evidence>
<keyword evidence="3" id="KW-0812">Transmembrane</keyword>
<gene>
    <name evidence="6" type="ORF">PENSUB_7181</name>
</gene>
<sequence length="144" mass="16560">MEQRNITENPDMDKVSVAHVLDVSHVLKAEVGRERLSDRLPPHESYEGRHRWDPALTWTADEERKLVRKTDFYLLSCLCVMFFGLQLDRGNLSNALADDLLKDLKLTSDDYNNAWITNRASFYITRALIGLFEGGFIPGTMNTR</sequence>
<comment type="subcellular location">
    <subcellularLocation>
        <location evidence="1">Membrane</location>
        <topology evidence="1">Multi-pass membrane protein</topology>
    </subcellularLocation>
</comment>
<comment type="caution">
    <text evidence="6">The sequence shown here is derived from an EMBL/GenBank/DDBJ whole genome shotgun (WGS) entry which is preliminary data.</text>
</comment>
<keyword evidence="7" id="KW-1185">Reference proteome</keyword>
<evidence type="ECO:0000256" key="3">
    <source>
        <dbReference type="ARBA" id="ARBA00022692"/>
    </source>
</evidence>
<reference evidence="6 7" key="1">
    <citation type="submission" date="2016-10" db="EMBL/GenBank/DDBJ databases">
        <title>Genome sequence of the ascomycete fungus Penicillium subrubescens.</title>
        <authorList>
            <person name="De Vries R.P."/>
            <person name="Peng M."/>
            <person name="Dilokpimol A."/>
            <person name="Hilden K."/>
            <person name="Makela M.R."/>
            <person name="Grigoriev I."/>
            <person name="Riley R."/>
            <person name="Granchi Z."/>
        </authorList>
    </citation>
    <scope>NUCLEOTIDE SEQUENCE [LARGE SCALE GENOMIC DNA]</scope>
    <source>
        <strain evidence="6 7">CBS 132785</strain>
    </source>
</reference>
<evidence type="ECO:0008006" key="8">
    <source>
        <dbReference type="Google" id="ProtNLM"/>
    </source>
</evidence>
<dbReference type="STRING" id="1316194.A0A1Q5TPQ2"/>
<dbReference type="PANTHER" id="PTHR43791:SF60">
    <property type="entry name" value="TRANSPORTER, PUTATIVE (AFU_ORTHOLOGUE AFUA_1G17160)-RELATED"/>
    <property type="match status" value="1"/>
</dbReference>
<dbReference type="SUPFAM" id="SSF103473">
    <property type="entry name" value="MFS general substrate transporter"/>
    <property type="match status" value="1"/>
</dbReference>
<dbReference type="AlphaFoldDB" id="A0A1Q5TPQ2"/>
<keyword evidence="5" id="KW-0472">Membrane</keyword>
<evidence type="ECO:0000256" key="1">
    <source>
        <dbReference type="ARBA" id="ARBA00004141"/>
    </source>
</evidence>
<dbReference type="GO" id="GO:0022857">
    <property type="term" value="F:transmembrane transporter activity"/>
    <property type="evidence" value="ECO:0007669"/>
    <property type="project" value="TreeGrafter"/>
</dbReference>
<dbReference type="InterPro" id="IPR036259">
    <property type="entry name" value="MFS_trans_sf"/>
</dbReference>
<dbReference type="PANTHER" id="PTHR43791">
    <property type="entry name" value="PERMEASE-RELATED"/>
    <property type="match status" value="1"/>
</dbReference>
<evidence type="ECO:0000256" key="5">
    <source>
        <dbReference type="ARBA" id="ARBA00023136"/>
    </source>
</evidence>
<accession>A0A1Q5TPQ2</accession>
<proteinExistence type="predicted"/>
<dbReference type="GO" id="GO:0016020">
    <property type="term" value="C:membrane"/>
    <property type="evidence" value="ECO:0007669"/>
    <property type="project" value="UniProtKB-SubCell"/>
</dbReference>
<name>A0A1Q5TPQ2_9EURO</name>
<evidence type="ECO:0000256" key="4">
    <source>
        <dbReference type="ARBA" id="ARBA00022989"/>
    </source>
</evidence>
<evidence type="ECO:0000313" key="7">
    <source>
        <dbReference type="Proteomes" id="UP000186955"/>
    </source>
</evidence>
<dbReference type="Proteomes" id="UP000186955">
    <property type="component" value="Unassembled WGS sequence"/>
</dbReference>
<protein>
    <recommendedName>
        <fullName evidence="8">Major facilitator superfamily (MFS) profile domain-containing protein</fullName>
    </recommendedName>
</protein>